<evidence type="ECO:0000313" key="1">
    <source>
        <dbReference type="EMBL" id="MCA9726714.1"/>
    </source>
</evidence>
<gene>
    <name evidence="1" type="ORF">KC729_03460</name>
</gene>
<proteinExistence type="predicted"/>
<dbReference type="PROSITE" id="PS51257">
    <property type="entry name" value="PROKAR_LIPOPROTEIN"/>
    <property type="match status" value="1"/>
</dbReference>
<sequence>MRRARVLLWGGALFALTAMGCADRRTPSESEISAHPAEWAQPTSMDFHGERVYERGPEACRTCHGADLHGDVDVASCYDCHDGAGGHPYGWVRPEEIPFHGNAFVSEGPAYCENCHGADSRGGWSGVSCYTCHAGGPSGHPDGWMNPSSASFHGRRASQQGFEDCRRCHGNDLEGGISGVACSDCHQ</sequence>
<dbReference type="Proteomes" id="UP000697710">
    <property type="component" value="Unassembled WGS sequence"/>
</dbReference>
<organism evidence="1 2">
    <name type="scientific">Eiseniibacteriota bacterium</name>
    <dbReference type="NCBI Taxonomy" id="2212470"/>
    <lineage>
        <taxon>Bacteria</taxon>
        <taxon>Candidatus Eiseniibacteriota</taxon>
    </lineage>
</organism>
<dbReference type="EMBL" id="JAGQHR010000059">
    <property type="protein sequence ID" value="MCA9726714.1"/>
    <property type="molecule type" value="Genomic_DNA"/>
</dbReference>
<name>A0A956LW68_UNCEI</name>
<reference evidence="1" key="2">
    <citation type="journal article" date="2021" name="Microbiome">
        <title>Successional dynamics and alternative stable states in a saline activated sludge microbial community over 9 years.</title>
        <authorList>
            <person name="Wang Y."/>
            <person name="Ye J."/>
            <person name="Ju F."/>
            <person name="Liu L."/>
            <person name="Boyd J.A."/>
            <person name="Deng Y."/>
            <person name="Parks D.H."/>
            <person name="Jiang X."/>
            <person name="Yin X."/>
            <person name="Woodcroft B.J."/>
            <person name="Tyson G.W."/>
            <person name="Hugenholtz P."/>
            <person name="Polz M.F."/>
            <person name="Zhang T."/>
        </authorList>
    </citation>
    <scope>NUCLEOTIDE SEQUENCE</scope>
    <source>
        <strain evidence="1">HKST-UBA01</strain>
    </source>
</reference>
<dbReference type="Gene3D" id="3.90.10.10">
    <property type="entry name" value="Cytochrome C3"/>
    <property type="match status" value="1"/>
</dbReference>
<dbReference type="InterPro" id="IPR036280">
    <property type="entry name" value="Multihaem_cyt_sf"/>
</dbReference>
<evidence type="ECO:0008006" key="3">
    <source>
        <dbReference type="Google" id="ProtNLM"/>
    </source>
</evidence>
<reference evidence="1" key="1">
    <citation type="submission" date="2020-04" db="EMBL/GenBank/DDBJ databases">
        <authorList>
            <person name="Zhang T."/>
        </authorList>
    </citation>
    <scope>NUCLEOTIDE SEQUENCE</scope>
    <source>
        <strain evidence="1">HKST-UBA01</strain>
    </source>
</reference>
<accession>A0A956LW68</accession>
<evidence type="ECO:0000313" key="2">
    <source>
        <dbReference type="Proteomes" id="UP000697710"/>
    </source>
</evidence>
<protein>
    <recommendedName>
        <fullName evidence="3">Cytochrome c7-like domain-containing protein</fullName>
    </recommendedName>
</protein>
<dbReference type="SUPFAM" id="SSF48695">
    <property type="entry name" value="Multiheme cytochromes"/>
    <property type="match status" value="1"/>
</dbReference>
<comment type="caution">
    <text evidence="1">The sequence shown here is derived from an EMBL/GenBank/DDBJ whole genome shotgun (WGS) entry which is preliminary data.</text>
</comment>
<dbReference type="AlphaFoldDB" id="A0A956LW68"/>